<proteinExistence type="predicted"/>
<name>A0ABX7B4R1_9PROT</name>
<evidence type="ECO:0000313" key="2">
    <source>
        <dbReference type="Proteomes" id="UP000595197"/>
    </source>
</evidence>
<keyword evidence="2" id="KW-1185">Reference proteome</keyword>
<dbReference type="Proteomes" id="UP000595197">
    <property type="component" value="Chromosome"/>
</dbReference>
<dbReference type="RefSeq" id="WP_201070750.1">
    <property type="nucleotide sequence ID" value="NZ_CP067420.1"/>
</dbReference>
<sequence>MSKPKAEAGSLIKAADPTKLAAAAERLIDAYKEWMIVREQETTKRELIAAQRDAAIAKICADRDVLVTYLKGQFETQGKALDGLFKGLDKALDSKDPDLVGPILSSIVETVKTSPLGDMLTLDQRMKDNSFTFVLGGN</sequence>
<dbReference type="EMBL" id="CP067420">
    <property type="protein sequence ID" value="QQP87511.1"/>
    <property type="molecule type" value="Genomic_DNA"/>
</dbReference>
<reference evidence="1" key="1">
    <citation type="submission" date="2021-02" db="EMBL/GenBank/DDBJ databases">
        <title>Skermanella TT6 skin isolate.</title>
        <authorList>
            <person name="Lee K."/>
            <person name="Ganzorig M."/>
        </authorList>
    </citation>
    <scope>NUCLEOTIDE SEQUENCE</scope>
    <source>
        <strain evidence="1">TT6</strain>
    </source>
</reference>
<gene>
    <name evidence="1" type="ORF">IGS68_15520</name>
</gene>
<accession>A0ABX7B4R1</accession>
<evidence type="ECO:0000313" key="1">
    <source>
        <dbReference type="EMBL" id="QQP87511.1"/>
    </source>
</evidence>
<organism evidence="1 2">
    <name type="scientific">Skermanella cutis</name>
    <dbReference type="NCBI Taxonomy" id="2775420"/>
    <lineage>
        <taxon>Bacteria</taxon>
        <taxon>Pseudomonadati</taxon>
        <taxon>Pseudomonadota</taxon>
        <taxon>Alphaproteobacteria</taxon>
        <taxon>Rhodospirillales</taxon>
        <taxon>Azospirillaceae</taxon>
        <taxon>Skermanella</taxon>
    </lineage>
</organism>
<protein>
    <submittedName>
        <fullName evidence="1">Uncharacterized protein</fullName>
    </submittedName>
</protein>